<keyword evidence="1 3" id="KW-0732">Signal</keyword>
<organism evidence="5 6">
    <name type="scientific">Cyanobacterium stanieri (strain ATCC 29140 / PCC 7202)</name>
    <dbReference type="NCBI Taxonomy" id="292563"/>
    <lineage>
        <taxon>Bacteria</taxon>
        <taxon>Bacillati</taxon>
        <taxon>Cyanobacteriota</taxon>
        <taxon>Cyanophyceae</taxon>
        <taxon>Oscillatoriophycideae</taxon>
        <taxon>Chroococcales</taxon>
        <taxon>Geminocystaceae</taxon>
        <taxon>Cyanobacterium</taxon>
    </lineage>
</organism>
<protein>
    <submittedName>
        <fullName evidence="5">Metallophosphoesterase</fullName>
    </submittedName>
</protein>
<dbReference type="GO" id="GO:0016787">
    <property type="term" value="F:hydrolase activity"/>
    <property type="evidence" value="ECO:0007669"/>
    <property type="project" value="UniProtKB-KW"/>
</dbReference>
<dbReference type="AlphaFoldDB" id="K9YIM6"/>
<dbReference type="PANTHER" id="PTHR10161">
    <property type="entry name" value="TARTRATE-RESISTANT ACID PHOSPHATASE TYPE 5"/>
    <property type="match status" value="1"/>
</dbReference>
<dbReference type="STRING" id="292563.Cyast_0260"/>
<dbReference type="BioCyc" id="CSTA292563:G1353-259-MONOMER"/>
<evidence type="ECO:0000259" key="4">
    <source>
        <dbReference type="Pfam" id="PF00149"/>
    </source>
</evidence>
<dbReference type="EMBL" id="CP003940">
    <property type="protein sequence ID" value="AFZ46240.1"/>
    <property type="molecule type" value="Genomic_DNA"/>
</dbReference>
<evidence type="ECO:0000256" key="1">
    <source>
        <dbReference type="ARBA" id="ARBA00022729"/>
    </source>
</evidence>
<evidence type="ECO:0000256" key="2">
    <source>
        <dbReference type="ARBA" id="ARBA00022801"/>
    </source>
</evidence>
<dbReference type="Pfam" id="PF00149">
    <property type="entry name" value="Metallophos"/>
    <property type="match status" value="1"/>
</dbReference>
<feature type="domain" description="Calcineurin-like phosphoesterase" evidence="4">
    <location>
        <begin position="48"/>
        <end position="268"/>
    </location>
</feature>
<dbReference type="InterPro" id="IPR029052">
    <property type="entry name" value="Metallo-depent_PP-like"/>
</dbReference>
<gene>
    <name evidence="5" type="ordered locus">Cyast_0260</name>
</gene>
<proteinExistence type="predicted"/>
<keyword evidence="6" id="KW-1185">Reference proteome</keyword>
<dbReference type="KEGG" id="csn:Cyast_0260"/>
<name>K9YIM6_CYASC</name>
<evidence type="ECO:0000313" key="5">
    <source>
        <dbReference type="EMBL" id="AFZ46240.1"/>
    </source>
</evidence>
<dbReference type="InterPro" id="IPR051558">
    <property type="entry name" value="Metallophosphoesterase_PAP"/>
</dbReference>
<dbReference type="PANTHER" id="PTHR10161:SF14">
    <property type="entry name" value="TARTRATE-RESISTANT ACID PHOSPHATASE TYPE 5"/>
    <property type="match status" value="1"/>
</dbReference>
<evidence type="ECO:0000256" key="3">
    <source>
        <dbReference type="SAM" id="SignalP"/>
    </source>
</evidence>
<dbReference type="InterPro" id="IPR004843">
    <property type="entry name" value="Calcineurin-like_PHP"/>
</dbReference>
<keyword evidence="2" id="KW-0378">Hydrolase</keyword>
<accession>K9YIM6</accession>
<dbReference type="HOGENOM" id="CLU_064696_0_0_3"/>
<dbReference type="Gene3D" id="3.60.21.10">
    <property type="match status" value="1"/>
</dbReference>
<reference evidence="6" key="1">
    <citation type="journal article" date="2013" name="Proc. Natl. Acad. Sci. U.S.A.">
        <title>Improving the coverage of the cyanobacterial phylum using diversity-driven genome sequencing.</title>
        <authorList>
            <person name="Shih P.M."/>
            <person name="Wu D."/>
            <person name="Latifi A."/>
            <person name="Axen S.D."/>
            <person name="Fewer D.P."/>
            <person name="Talla E."/>
            <person name="Calteau A."/>
            <person name="Cai F."/>
            <person name="Tandeau de Marsac N."/>
            <person name="Rippka R."/>
            <person name="Herdman M."/>
            <person name="Sivonen K."/>
            <person name="Coursin T."/>
            <person name="Laurent T."/>
            <person name="Goodwin L."/>
            <person name="Nolan M."/>
            <person name="Davenport K.W."/>
            <person name="Han C.S."/>
            <person name="Rubin E.M."/>
            <person name="Eisen J.A."/>
            <person name="Woyke T."/>
            <person name="Gugger M."/>
            <person name="Kerfeld C.A."/>
        </authorList>
    </citation>
    <scope>NUCLEOTIDE SEQUENCE [LARGE SCALE GENOMIC DNA]</scope>
    <source>
        <strain evidence="6">ATCC 29140 / PCC 7202</strain>
    </source>
</reference>
<evidence type="ECO:0000313" key="6">
    <source>
        <dbReference type="Proteomes" id="UP000010483"/>
    </source>
</evidence>
<sequence length="375" mass="42886">MKKKLFLIFTIASFCLFALTSYALDNFISSSTIIAQPNIYQPPRGDVRLLVISDLNSAYGSTEYEEEVHQAIKLIPHWNPDVILCGGDMIAGQKTSLTDAQVRAMWSAFDRHIAQPIRNLNIPFGFTIGNHDGSGSFSTRENRFFHQRDRNLAREYWQNPQHNPQVNFVDRTHFPFYYTFMEKDIFFLVWDASFRNISSQQLAWAGQALQSPAAKEAKMRIAIGHLPLYGVAIGRDRDGEVLDEPEFLQNFLELNHVHTYISGHHHAYYPAHKNNLQMLHAGVLGAGARRLIAGDDQPMKNLTVVDINFDQPNLTTYTTYDMKTLQVINEQQLPRLLMAHNGMILRKDIDIEDLSISEKNACLQKYSSNQYTCEN</sequence>
<feature type="chain" id="PRO_5003938365" evidence="3">
    <location>
        <begin position="24"/>
        <end position="375"/>
    </location>
</feature>
<dbReference type="PATRIC" id="fig|292563.3.peg.271"/>
<dbReference type="Proteomes" id="UP000010483">
    <property type="component" value="Chromosome"/>
</dbReference>
<dbReference type="eggNOG" id="COG1409">
    <property type="taxonomic scope" value="Bacteria"/>
</dbReference>
<dbReference type="SUPFAM" id="SSF56300">
    <property type="entry name" value="Metallo-dependent phosphatases"/>
    <property type="match status" value="1"/>
</dbReference>
<feature type="signal peptide" evidence="3">
    <location>
        <begin position="1"/>
        <end position="23"/>
    </location>
</feature>